<dbReference type="Proteomes" id="UP000028194">
    <property type="component" value="Chromosome"/>
</dbReference>
<keyword evidence="1" id="KW-0812">Transmembrane</keyword>
<sequence length="457" mass="49782">MYTFFCGGKLVASLPGRLLPYYLRSRTLHEKIVRFLSIDGTKLAIFLVFSFIALMFFASIAAFLWPAVLVGGLYYFFLLEVFQVPSQLLGLDYHPPLADTTFLVTLATTVMEYFYLLASYITHVARRKMDLANMLMILSLVLVFISPFVILSYQPAPSTGAVVRYDIADGESCVGVPVSGAPMEWDQGRRTCHMRGSFIVGGGDEIRIAGDVTLEILSGGNLTTTRLISNNGTLVVNGGILKNNEGYIYNNGVIFHRNGTFVNSGIIENGRDFGGAVAAKNLPAPRIVNEATIENNYYIYNYANFTNRGLVDNKGQAQFFDESVAINAGTISNKGRINMAGEFDNEGGISNSGTIVIYRHFGPITGGVVTVLDNFGEIENTVGEIYNLGTINNHGRISNDVGRFVNRLDEDKAIINNEGVISNVAGEFLNDGIIANSCSGVIDGEIQNSLPADVCDR</sequence>
<dbReference type="HOGENOM" id="CLU_598002_0_0_2"/>
<feature type="transmembrane region" description="Helical" evidence="1">
    <location>
        <begin position="44"/>
        <end position="77"/>
    </location>
</feature>
<keyword evidence="1" id="KW-1133">Transmembrane helix</keyword>
<keyword evidence="1" id="KW-0472">Membrane</keyword>
<evidence type="ECO:0000256" key="1">
    <source>
        <dbReference type="SAM" id="Phobius"/>
    </source>
</evidence>
<evidence type="ECO:0000313" key="3">
    <source>
        <dbReference type="Proteomes" id="UP000028194"/>
    </source>
</evidence>
<dbReference type="eggNOG" id="arCOG07781">
    <property type="taxonomic scope" value="Archaea"/>
</dbReference>
<name>A0A075MVQ4_9ARCH</name>
<gene>
    <name evidence="2" type="ORF">NTE_03301</name>
</gene>
<feature type="transmembrane region" description="Helical" evidence="1">
    <location>
        <begin position="130"/>
        <end position="153"/>
    </location>
</feature>
<feature type="transmembrane region" description="Helical" evidence="1">
    <location>
        <begin position="97"/>
        <end position="118"/>
    </location>
</feature>
<dbReference type="EMBL" id="CP007174">
    <property type="protein sequence ID" value="AIF85330.1"/>
    <property type="molecule type" value="Genomic_DNA"/>
</dbReference>
<proteinExistence type="predicted"/>
<dbReference type="AlphaFoldDB" id="A0A075MVQ4"/>
<accession>A0A075MVQ4</accession>
<keyword evidence="3" id="KW-1185">Reference proteome</keyword>
<organism evidence="2 3">
    <name type="scientific">Candidatus Nitrososphaera evergladensis SR1</name>
    <dbReference type="NCBI Taxonomy" id="1459636"/>
    <lineage>
        <taxon>Archaea</taxon>
        <taxon>Nitrososphaerota</taxon>
        <taxon>Nitrososphaeria</taxon>
        <taxon>Nitrososphaerales</taxon>
        <taxon>Nitrososphaeraceae</taxon>
        <taxon>Nitrososphaera</taxon>
    </lineage>
</organism>
<dbReference type="KEGG" id="nev:NTE_03301"/>
<evidence type="ECO:0000313" key="2">
    <source>
        <dbReference type="EMBL" id="AIF85330.1"/>
    </source>
</evidence>
<reference evidence="2 3" key="1">
    <citation type="journal article" date="2014" name="PLoS ONE">
        <title>Genome Sequence of Candidatus Nitrososphaera evergladensis from Group I.1b Enriched from Everglades Soil Reveals Novel Genomic Features of the Ammonia-Oxidizing Archaea.</title>
        <authorList>
            <person name="Zhalnina K.V."/>
            <person name="Dias R."/>
            <person name="Leonard M.T."/>
            <person name="Dorr de Quadros P."/>
            <person name="Camargo F.A."/>
            <person name="Drew J.C."/>
            <person name="Farmerie W.G."/>
            <person name="Daroub S.H."/>
            <person name="Triplett E.W."/>
        </authorList>
    </citation>
    <scope>NUCLEOTIDE SEQUENCE [LARGE SCALE GENOMIC DNA]</scope>
    <source>
        <strain evidence="2 3">SR1</strain>
    </source>
</reference>
<protein>
    <submittedName>
        <fullName evidence="2">Uncharacterized protein</fullName>
    </submittedName>
</protein>